<dbReference type="WBParaSite" id="ALUE_0000144401-mRNA-1">
    <property type="protein sequence ID" value="ALUE_0000144401-mRNA-1"/>
    <property type="gene ID" value="ALUE_0000144401"/>
</dbReference>
<name>A0A0M3HIU9_ASCLU</name>
<proteinExistence type="predicted"/>
<reference evidence="2" key="1">
    <citation type="submission" date="2017-02" db="UniProtKB">
        <authorList>
            <consortium name="WormBaseParasite"/>
        </authorList>
    </citation>
    <scope>IDENTIFICATION</scope>
</reference>
<dbReference type="AlphaFoldDB" id="A0A0M3HIU9"/>
<sequence length="65" mass="7653">MFSATQYEAYDKVVDFEQLRRRTPPFNEGILESDNESRIRFAELRMKFETSRYPEGRGTPKSTAT</sequence>
<organism evidence="1 2">
    <name type="scientific">Ascaris lumbricoides</name>
    <name type="common">Giant roundworm</name>
    <dbReference type="NCBI Taxonomy" id="6252"/>
    <lineage>
        <taxon>Eukaryota</taxon>
        <taxon>Metazoa</taxon>
        <taxon>Ecdysozoa</taxon>
        <taxon>Nematoda</taxon>
        <taxon>Chromadorea</taxon>
        <taxon>Rhabditida</taxon>
        <taxon>Spirurina</taxon>
        <taxon>Ascaridomorpha</taxon>
        <taxon>Ascaridoidea</taxon>
        <taxon>Ascarididae</taxon>
        <taxon>Ascaris</taxon>
    </lineage>
</organism>
<protein>
    <submittedName>
        <fullName evidence="2">Homeobox domain-containing protein</fullName>
    </submittedName>
</protein>
<dbReference type="Proteomes" id="UP000036681">
    <property type="component" value="Unplaced"/>
</dbReference>
<keyword evidence="1" id="KW-1185">Reference proteome</keyword>
<evidence type="ECO:0000313" key="1">
    <source>
        <dbReference type="Proteomes" id="UP000036681"/>
    </source>
</evidence>
<evidence type="ECO:0000313" key="2">
    <source>
        <dbReference type="WBParaSite" id="ALUE_0000144401-mRNA-1"/>
    </source>
</evidence>
<accession>A0A0M3HIU9</accession>